<evidence type="ECO:0000256" key="5">
    <source>
        <dbReference type="ARBA" id="ARBA00023052"/>
    </source>
</evidence>
<dbReference type="InterPro" id="IPR029035">
    <property type="entry name" value="DHS-like_NAD/FAD-binding_dom"/>
</dbReference>
<dbReference type="GO" id="GO:0030976">
    <property type="term" value="F:thiamine pyrophosphate binding"/>
    <property type="evidence" value="ECO:0007669"/>
    <property type="project" value="UniProtKB-UniRule"/>
</dbReference>
<dbReference type="GO" id="GO:0009234">
    <property type="term" value="P:menaquinone biosynthetic process"/>
    <property type="evidence" value="ECO:0007669"/>
    <property type="project" value="UniProtKB-UniRule"/>
</dbReference>
<comment type="subunit">
    <text evidence="7">Homodimer.</text>
</comment>
<dbReference type="InterPro" id="IPR004433">
    <property type="entry name" value="MenaQ_synth_MenD"/>
</dbReference>
<keyword evidence="13" id="KW-1185">Reference proteome</keyword>
<dbReference type="EMBL" id="FNAP01000004">
    <property type="protein sequence ID" value="SDE21288.1"/>
    <property type="molecule type" value="Genomic_DNA"/>
</dbReference>
<feature type="domain" description="Thiamine pyrophosphate enzyme N-terminal TPP-binding" evidence="10">
    <location>
        <begin position="13"/>
        <end position="125"/>
    </location>
</feature>
<evidence type="ECO:0000256" key="3">
    <source>
        <dbReference type="ARBA" id="ARBA00022723"/>
    </source>
</evidence>
<organism evidence="12 13">
    <name type="scientific">Rhodospira trueperi</name>
    <dbReference type="NCBI Taxonomy" id="69960"/>
    <lineage>
        <taxon>Bacteria</taxon>
        <taxon>Pseudomonadati</taxon>
        <taxon>Pseudomonadota</taxon>
        <taxon>Alphaproteobacteria</taxon>
        <taxon>Rhodospirillales</taxon>
        <taxon>Rhodospirillaceae</taxon>
        <taxon>Rhodospira</taxon>
    </lineage>
</organism>
<comment type="cofactor">
    <cofactor evidence="7">
        <name>thiamine diphosphate</name>
        <dbReference type="ChEBI" id="CHEBI:58937"/>
    </cofactor>
    <text evidence="7">Binds 1 thiamine pyrophosphate per subunit.</text>
</comment>
<dbReference type="Pfam" id="PF02775">
    <property type="entry name" value="TPP_enzyme_C"/>
    <property type="match status" value="1"/>
</dbReference>
<sequence>MSTPGDVTQRWAGALMDGLAGAGLRRVVLSPGSRSTPLTLAALRHPDLTPRVVIDERSAAFHALGLAKAEGRPAAVIATSGSAVANWFPAVVEADMGRVPLILLSADRPPELQDCGANQTMDQIGLFGPHVRAFHPLPPAEADIGWLAPLAARVMAATLQPMPGPVHVNVPLREPLVPTAGTGSAVSGPVPPQRLSARARPSSETLETLERVIGGGRGAIVCGTEDLGADGRAAVLLLAERLRVPVFADGLSGLRFDARAGAAVLAHPDEVARGAPPADWVLRLGGAPVSKALSTWLQTARGRPQVVVCASPRVADPEGTATHVLHADPAEVCRDLKGSPAPECWLRDVVAMDGVAANAAEAICAEDAPFEGNVLRRLVRGLPSGTPLVLGNSLPVRACDWLAGRVPGGPRPFGNRGVSGIDGTLSTAFGIVSALGPGVVVAGDLTFLHDLGGLALGRDLPLAILLLDNGGGGIFDHLPQAGLPEFEQGWLTPPALDAITAARAFGLSAETVATTDEAVAAVRAALDRPAASVIRLPIDRAESLRRFRSFFATRPAPIRPPGSPAS</sequence>
<gene>
    <name evidence="7" type="primary">menD</name>
    <name evidence="12" type="ORF">SAMN05421720_104207</name>
</gene>
<dbReference type="GO" id="GO:0030145">
    <property type="term" value="F:manganese ion binding"/>
    <property type="evidence" value="ECO:0007669"/>
    <property type="project" value="UniProtKB-UniRule"/>
</dbReference>
<proteinExistence type="inferred from homology"/>
<evidence type="ECO:0000259" key="11">
    <source>
        <dbReference type="Pfam" id="PF16582"/>
    </source>
</evidence>
<dbReference type="Gene3D" id="3.40.50.970">
    <property type="match status" value="2"/>
</dbReference>
<comment type="pathway">
    <text evidence="7">Quinol/quinone metabolism; 1,4-dihydroxy-2-naphthoate biosynthesis; 1,4-dihydroxy-2-naphthoate from chorismate: step 2/7.</text>
</comment>
<reference evidence="12 13" key="1">
    <citation type="submission" date="2016-10" db="EMBL/GenBank/DDBJ databases">
        <authorList>
            <person name="de Groot N.N."/>
        </authorList>
    </citation>
    <scope>NUCLEOTIDE SEQUENCE [LARGE SCALE GENOMIC DNA]</scope>
    <source>
        <strain evidence="12 13">ATCC 700224</strain>
    </source>
</reference>
<comment type="similarity">
    <text evidence="7">Belongs to the TPP enzyme family. MenD subfamily.</text>
</comment>
<dbReference type="EC" id="2.2.1.9" evidence="7"/>
<dbReference type="InterPro" id="IPR012001">
    <property type="entry name" value="Thiamin_PyroP_enz_TPP-bd_dom"/>
</dbReference>
<dbReference type="CDD" id="cd07037">
    <property type="entry name" value="TPP_PYR_MenD"/>
    <property type="match status" value="1"/>
</dbReference>
<dbReference type="PIRSF" id="PIRSF004983">
    <property type="entry name" value="MenD"/>
    <property type="match status" value="1"/>
</dbReference>
<dbReference type="CDD" id="cd02009">
    <property type="entry name" value="TPP_SHCHC_synthase"/>
    <property type="match status" value="1"/>
</dbReference>
<evidence type="ECO:0000256" key="8">
    <source>
        <dbReference type="SAM" id="MobiDB-lite"/>
    </source>
</evidence>
<dbReference type="AlphaFoldDB" id="A0A1G7B2F1"/>
<comment type="catalytic activity">
    <reaction evidence="7">
        <text>isochorismate + 2-oxoglutarate + H(+) = 5-enolpyruvoyl-6-hydroxy-2-succinyl-cyclohex-3-ene-1-carboxylate + CO2</text>
        <dbReference type="Rhea" id="RHEA:25593"/>
        <dbReference type="ChEBI" id="CHEBI:15378"/>
        <dbReference type="ChEBI" id="CHEBI:16526"/>
        <dbReference type="ChEBI" id="CHEBI:16810"/>
        <dbReference type="ChEBI" id="CHEBI:29780"/>
        <dbReference type="ChEBI" id="CHEBI:58818"/>
        <dbReference type="EC" id="2.2.1.9"/>
    </reaction>
</comment>
<evidence type="ECO:0000256" key="7">
    <source>
        <dbReference type="HAMAP-Rule" id="MF_01659"/>
    </source>
</evidence>
<dbReference type="SUPFAM" id="SSF52518">
    <property type="entry name" value="Thiamin diphosphate-binding fold (THDP-binding)"/>
    <property type="match status" value="2"/>
</dbReference>
<accession>A0A1G7B2F1</accession>
<keyword evidence="2 7" id="KW-0808">Transferase</keyword>
<dbReference type="STRING" id="69960.SAMN05421720_104207"/>
<evidence type="ECO:0000256" key="6">
    <source>
        <dbReference type="ARBA" id="ARBA00023211"/>
    </source>
</evidence>
<dbReference type="GO" id="GO:0070204">
    <property type="term" value="F:2-succinyl-5-enolpyruvyl-6-hydroxy-3-cyclohexene-1-carboxylic-acid synthase activity"/>
    <property type="evidence" value="ECO:0007669"/>
    <property type="project" value="UniProtKB-UniRule"/>
</dbReference>
<keyword evidence="4 7" id="KW-0460">Magnesium</keyword>
<dbReference type="GO" id="GO:0000287">
    <property type="term" value="F:magnesium ion binding"/>
    <property type="evidence" value="ECO:0007669"/>
    <property type="project" value="UniProtKB-UniRule"/>
</dbReference>
<keyword evidence="3 7" id="KW-0479">Metal-binding</keyword>
<evidence type="ECO:0000256" key="4">
    <source>
        <dbReference type="ARBA" id="ARBA00022842"/>
    </source>
</evidence>
<keyword evidence="1 7" id="KW-0474">Menaquinone biosynthesis</keyword>
<dbReference type="UniPathway" id="UPA01057">
    <property type="reaction ID" value="UER00164"/>
</dbReference>
<evidence type="ECO:0000313" key="12">
    <source>
        <dbReference type="EMBL" id="SDE21288.1"/>
    </source>
</evidence>
<evidence type="ECO:0000259" key="10">
    <source>
        <dbReference type="Pfam" id="PF02776"/>
    </source>
</evidence>
<dbReference type="InterPro" id="IPR011766">
    <property type="entry name" value="TPP_enzyme_TPP-bd"/>
</dbReference>
<evidence type="ECO:0000259" key="9">
    <source>
        <dbReference type="Pfam" id="PF02775"/>
    </source>
</evidence>
<dbReference type="Gene3D" id="3.40.50.1220">
    <property type="entry name" value="TPP-binding domain"/>
    <property type="match status" value="1"/>
</dbReference>
<dbReference type="Pfam" id="PF16582">
    <property type="entry name" value="TPP_enzyme_M_2"/>
    <property type="match status" value="1"/>
</dbReference>
<dbReference type="Pfam" id="PF02776">
    <property type="entry name" value="TPP_enzyme_N"/>
    <property type="match status" value="1"/>
</dbReference>
<feature type="domain" description="Menaquinone biosynthesis protein MenD middle" evidence="11">
    <location>
        <begin position="216"/>
        <end position="384"/>
    </location>
</feature>
<keyword evidence="6 7" id="KW-0464">Manganese</keyword>
<dbReference type="PANTHER" id="PTHR42916:SF1">
    <property type="entry name" value="PROTEIN PHYLLO, CHLOROPLASTIC"/>
    <property type="match status" value="1"/>
</dbReference>
<comment type="pathway">
    <text evidence="7">Quinol/quinone metabolism; menaquinone biosynthesis.</text>
</comment>
<feature type="region of interest" description="Disordered" evidence="8">
    <location>
        <begin position="179"/>
        <end position="202"/>
    </location>
</feature>
<evidence type="ECO:0000313" key="13">
    <source>
        <dbReference type="Proteomes" id="UP000199412"/>
    </source>
</evidence>
<feature type="domain" description="Thiamine pyrophosphate enzyme TPP-binding" evidence="9">
    <location>
        <begin position="424"/>
        <end position="534"/>
    </location>
</feature>
<dbReference type="InterPro" id="IPR032264">
    <property type="entry name" value="MenD_middle"/>
</dbReference>
<dbReference type="UniPathway" id="UPA00079"/>
<dbReference type="PANTHER" id="PTHR42916">
    <property type="entry name" value="2-SUCCINYL-5-ENOLPYRUVYL-6-HYDROXY-3-CYCLOHEXENE-1-CARBOXYLATE SYNTHASE"/>
    <property type="match status" value="1"/>
</dbReference>
<keyword evidence="5 7" id="KW-0786">Thiamine pyrophosphate</keyword>
<dbReference type="Proteomes" id="UP000199412">
    <property type="component" value="Unassembled WGS sequence"/>
</dbReference>
<dbReference type="RefSeq" id="WP_176793484.1">
    <property type="nucleotide sequence ID" value="NZ_FNAP01000004.1"/>
</dbReference>
<evidence type="ECO:0000256" key="2">
    <source>
        <dbReference type="ARBA" id="ARBA00022679"/>
    </source>
</evidence>
<evidence type="ECO:0000256" key="1">
    <source>
        <dbReference type="ARBA" id="ARBA00022428"/>
    </source>
</evidence>
<dbReference type="NCBIfam" id="TIGR00173">
    <property type="entry name" value="menD"/>
    <property type="match status" value="1"/>
</dbReference>
<dbReference type="InterPro" id="IPR029061">
    <property type="entry name" value="THDP-binding"/>
</dbReference>
<comment type="function">
    <text evidence="7">Catalyzes the thiamine diphosphate-dependent decarboxylation of 2-oxoglutarate and the subsequent addition of the resulting succinic semialdehyde-thiamine pyrophosphate anion to isochorismate to yield 2-succinyl-5-enolpyruvyl-6-hydroxy-3-cyclohexene-1-carboxylate (SEPHCHC).</text>
</comment>
<comment type="cofactor">
    <cofactor evidence="7">
        <name>Mg(2+)</name>
        <dbReference type="ChEBI" id="CHEBI:18420"/>
    </cofactor>
    <cofactor evidence="7">
        <name>Mn(2+)</name>
        <dbReference type="ChEBI" id="CHEBI:29035"/>
    </cofactor>
</comment>
<protein>
    <recommendedName>
        <fullName evidence="7">2-succinyl-5-enolpyruvyl-6-hydroxy-3-cyclohexene-1-carboxylate synthase</fullName>
        <shortName evidence="7">SEPHCHC synthase</shortName>
        <ecNumber evidence="7">2.2.1.9</ecNumber>
    </recommendedName>
    <alternativeName>
        <fullName evidence="7">Menaquinone biosynthesis protein MenD</fullName>
    </alternativeName>
</protein>
<name>A0A1G7B2F1_9PROT</name>
<dbReference type="HAMAP" id="MF_01659">
    <property type="entry name" value="MenD"/>
    <property type="match status" value="1"/>
</dbReference>
<dbReference type="SUPFAM" id="SSF52467">
    <property type="entry name" value="DHS-like NAD/FAD-binding domain"/>
    <property type="match status" value="1"/>
</dbReference>